<feature type="signal peptide" evidence="1">
    <location>
        <begin position="1"/>
        <end position="29"/>
    </location>
</feature>
<dbReference type="InterPro" id="IPR008928">
    <property type="entry name" value="6-hairpin_glycosidase_sf"/>
</dbReference>
<name>A0A918Q7H8_9CAUL</name>
<keyword evidence="3" id="KW-1185">Reference proteome</keyword>
<evidence type="ECO:0000256" key="1">
    <source>
        <dbReference type="SAM" id="SignalP"/>
    </source>
</evidence>
<reference evidence="2" key="1">
    <citation type="journal article" date="2014" name="Int. J. Syst. Evol. Microbiol.">
        <title>Complete genome sequence of Corynebacterium casei LMG S-19264T (=DSM 44701T), isolated from a smear-ripened cheese.</title>
        <authorList>
            <consortium name="US DOE Joint Genome Institute (JGI-PGF)"/>
            <person name="Walter F."/>
            <person name="Albersmeier A."/>
            <person name="Kalinowski J."/>
            <person name="Ruckert C."/>
        </authorList>
    </citation>
    <scope>NUCLEOTIDE SEQUENCE</scope>
    <source>
        <strain evidence="2">KCTC 32296</strain>
    </source>
</reference>
<reference evidence="2" key="2">
    <citation type="submission" date="2020-09" db="EMBL/GenBank/DDBJ databases">
        <authorList>
            <person name="Sun Q."/>
            <person name="Kim S."/>
        </authorList>
    </citation>
    <scope>NUCLEOTIDE SEQUENCE</scope>
    <source>
        <strain evidence="2">KCTC 32296</strain>
    </source>
</reference>
<gene>
    <name evidence="2" type="ORF">GCM10011273_21920</name>
</gene>
<dbReference type="InterPro" id="IPR028028">
    <property type="entry name" value="DUF4450"/>
</dbReference>
<comment type="caution">
    <text evidence="2">The sequence shown here is derived from an EMBL/GenBank/DDBJ whole genome shotgun (WGS) entry which is preliminary data.</text>
</comment>
<dbReference type="SUPFAM" id="SSF48208">
    <property type="entry name" value="Six-hairpin glycosidases"/>
    <property type="match status" value="1"/>
</dbReference>
<dbReference type="InterPro" id="IPR012341">
    <property type="entry name" value="6hp_glycosidase-like_sf"/>
</dbReference>
<evidence type="ECO:0000313" key="2">
    <source>
        <dbReference type="EMBL" id="GGZ35043.1"/>
    </source>
</evidence>
<proteinExistence type="predicted"/>
<protein>
    <recommendedName>
        <fullName evidence="4">Alpha-L-rhamnosidase six-hairpin glycosidase domain-containing protein</fullName>
    </recommendedName>
</protein>
<keyword evidence="1" id="KW-0732">Signal</keyword>
<dbReference type="RefSeq" id="WP_189486468.1">
    <property type="nucleotide sequence ID" value="NZ_BMZB01000002.1"/>
</dbReference>
<accession>A0A918Q7H8</accession>
<evidence type="ECO:0008006" key="4">
    <source>
        <dbReference type="Google" id="ProtNLM"/>
    </source>
</evidence>
<dbReference type="GO" id="GO:0005975">
    <property type="term" value="P:carbohydrate metabolic process"/>
    <property type="evidence" value="ECO:0007669"/>
    <property type="project" value="InterPro"/>
</dbReference>
<dbReference type="Gene3D" id="1.50.10.10">
    <property type="match status" value="1"/>
</dbReference>
<feature type="chain" id="PRO_5037940399" description="Alpha-L-rhamnosidase six-hairpin glycosidase domain-containing protein" evidence="1">
    <location>
        <begin position="30"/>
        <end position="1126"/>
    </location>
</feature>
<evidence type="ECO:0000313" key="3">
    <source>
        <dbReference type="Proteomes" id="UP000662572"/>
    </source>
</evidence>
<dbReference type="AlphaFoldDB" id="A0A918Q7H8"/>
<organism evidence="2 3">
    <name type="scientific">Asticcacaulis endophyticus</name>
    <dbReference type="NCBI Taxonomy" id="1395890"/>
    <lineage>
        <taxon>Bacteria</taxon>
        <taxon>Pseudomonadati</taxon>
        <taxon>Pseudomonadota</taxon>
        <taxon>Alphaproteobacteria</taxon>
        <taxon>Caulobacterales</taxon>
        <taxon>Caulobacteraceae</taxon>
        <taxon>Asticcacaulis</taxon>
    </lineage>
</organism>
<dbReference type="Pfam" id="PF14614">
    <property type="entry name" value="DUF4450"/>
    <property type="match status" value="1"/>
</dbReference>
<dbReference type="EMBL" id="BMZB01000002">
    <property type="protein sequence ID" value="GGZ35043.1"/>
    <property type="molecule type" value="Genomic_DNA"/>
</dbReference>
<dbReference type="Proteomes" id="UP000662572">
    <property type="component" value="Unassembled WGS sequence"/>
</dbReference>
<sequence>MPRNLRSTAALWCLLLAAPALSYSPPVLAQSAVPSATRGLTPNLEGQLATPMRYRPEGSDFVIRNGAEYFNRALYGGHSAFRVDAGDKPEFSLYLPGRGGNVRLGVRTSAGVKWFNDAAEIETRYRPGEMLYTIRDPLLGAKGRIELEVVAYHEVEGLSVRATGHGLPKGAELVFVFGGGNGVRGKRDGDIGTENVPISEYFQFKPEYAADTRYGLTKQGFTADGKNAGLTGTVSAPVTIRLADAAQWGDPSALLASSADAPTKVVVGHLKLTEKPVFLTVQVTRKGAAPELGDYRNVTAGNTGTAANTVTAITPFTAKDLAAQFNLTRRHFEALRNRVRTQTPDPHLDAAMGALNVAADALWDVNDTGGGITHGAIAWRARLLGWRGPYALDALGWHDRARQNLNLWTRKQNIQAIPDHVAPAEEATNLARNPVGLHTNGDLSNTHYDMNIGFFDAMFRHILWTGDLEYAREVWPALERHLAWEQRLFRREFGPKNGTEKLPLYEAYAAIWASDDVQYSGGGVAYTTAYNLYHNRMAARLARLIGKDPAPYEAEATLIAKAMKTHLWMEDRGAFGEYKDYLGQQMLHPSYGVWSFYHTMDSGVPDAFEAARMAADIERSFKPLPVTGANVPNDRPYRMLPSTDWMPYSWSINNVVMGENLHTALGLWQAGRADTAYEITRGGILASFFMGIAPGNVGSLNYLDVYRRESQRDFADGAGVMSRTVVEGLFGVKPDALSRTLTLTPGFPAEWDHARLTHPNLTFGFKREGQIETWQVSQTGKTFESMVLDIPARRDALEAVTVNGQPVQWTPLKSVGTPKLRIENPLGGHAEIRIVWSGQAIDSTKATTFAATAPFSGKRQGTFEWYALDAKPTPPATCPVKAPVWADGTAAVEPVDISAAFNDKVTAIFTPGKYRSPRSPFVSLAMPAQGIGAWAGHVNATANIDDGALRAAGGQITPVKGLNFKTPAGEGNNIAFASLWDNYPDEVSVKLNGKAKRAYLLMAGSTNHMQSRITNGMVTVTYTDGTTATLTLRNPDNWWPIERDYFIDDYQFRLCGEAPVRVDLKTGKVWVPGADSKGRKDREKIDGGAANVLALDLDPSKTLKNLSVRAVANEVVIGLMGVSLER</sequence>